<dbReference type="PANTHER" id="PTHR46211:SF14">
    <property type="entry name" value="GLYCEROPHOSPHODIESTER PHOSPHODIESTERASE"/>
    <property type="match status" value="1"/>
</dbReference>
<evidence type="ECO:0000259" key="1">
    <source>
        <dbReference type="PROSITE" id="PS51704"/>
    </source>
</evidence>
<dbReference type="Pfam" id="PF03009">
    <property type="entry name" value="GDPD"/>
    <property type="match status" value="1"/>
</dbReference>
<dbReference type="OrthoDB" id="9787897at2"/>
<dbReference type="Gene3D" id="3.20.20.190">
    <property type="entry name" value="Phosphatidylinositol (PI) phosphodiesterase"/>
    <property type="match status" value="1"/>
</dbReference>
<name>A6GEC9_9BACT</name>
<dbReference type="EMBL" id="ABCS01000081">
    <property type="protein sequence ID" value="EDM75770.1"/>
    <property type="molecule type" value="Genomic_DNA"/>
</dbReference>
<dbReference type="PROSITE" id="PS50007">
    <property type="entry name" value="PIPLC_X_DOMAIN"/>
    <property type="match status" value="1"/>
</dbReference>
<reference evidence="2 3" key="1">
    <citation type="submission" date="2007-06" db="EMBL/GenBank/DDBJ databases">
        <authorList>
            <person name="Shimkets L."/>
            <person name="Ferriera S."/>
            <person name="Johnson J."/>
            <person name="Kravitz S."/>
            <person name="Beeson K."/>
            <person name="Sutton G."/>
            <person name="Rogers Y.-H."/>
            <person name="Friedman R."/>
            <person name="Frazier M."/>
            <person name="Venter J.C."/>
        </authorList>
    </citation>
    <scope>NUCLEOTIDE SEQUENCE [LARGE SCALE GENOMIC DNA]</scope>
    <source>
        <strain evidence="2 3">SIR-1</strain>
    </source>
</reference>
<dbReference type="Proteomes" id="UP000005801">
    <property type="component" value="Unassembled WGS sequence"/>
</dbReference>
<dbReference type="STRING" id="391625.PPSIR1_17725"/>
<organism evidence="2 3">
    <name type="scientific">Plesiocystis pacifica SIR-1</name>
    <dbReference type="NCBI Taxonomy" id="391625"/>
    <lineage>
        <taxon>Bacteria</taxon>
        <taxon>Pseudomonadati</taxon>
        <taxon>Myxococcota</taxon>
        <taxon>Polyangia</taxon>
        <taxon>Nannocystales</taxon>
        <taxon>Nannocystaceae</taxon>
        <taxon>Plesiocystis</taxon>
    </lineage>
</organism>
<dbReference type="PROSITE" id="PS51704">
    <property type="entry name" value="GP_PDE"/>
    <property type="match status" value="1"/>
</dbReference>
<dbReference type="AlphaFoldDB" id="A6GEC9"/>
<protein>
    <submittedName>
        <fullName evidence="2">Glycerophosphoryl diester phosphodiesterase</fullName>
    </submittedName>
</protein>
<dbReference type="GO" id="GO:0006629">
    <property type="term" value="P:lipid metabolic process"/>
    <property type="evidence" value="ECO:0007669"/>
    <property type="project" value="InterPro"/>
</dbReference>
<gene>
    <name evidence="2" type="ORF">PPSIR1_17725</name>
</gene>
<dbReference type="InterPro" id="IPR017946">
    <property type="entry name" value="PLC-like_Pdiesterase_TIM-brl"/>
</dbReference>
<dbReference type="eggNOG" id="COG0584">
    <property type="taxonomic scope" value="Bacteria"/>
</dbReference>
<accession>A6GEC9</accession>
<dbReference type="RefSeq" id="WP_006975069.1">
    <property type="nucleotide sequence ID" value="NZ_ABCS01000081.1"/>
</dbReference>
<dbReference type="GO" id="GO:0008081">
    <property type="term" value="F:phosphoric diester hydrolase activity"/>
    <property type="evidence" value="ECO:0007669"/>
    <property type="project" value="InterPro"/>
</dbReference>
<dbReference type="CDD" id="cd08561">
    <property type="entry name" value="GDPD_cytoplasmic_ScUgpQ2_like"/>
    <property type="match status" value="1"/>
</dbReference>
<keyword evidence="3" id="KW-1185">Reference proteome</keyword>
<feature type="domain" description="GP-PDE" evidence="1">
    <location>
        <begin position="11"/>
        <end position="262"/>
    </location>
</feature>
<dbReference type="SUPFAM" id="SSF51695">
    <property type="entry name" value="PLC-like phosphodiesterases"/>
    <property type="match status" value="1"/>
</dbReference>
<evidence type="ECO:0000313" key="3">
    <source>
        <dbReference type="Proteomes" id="UP000005801"/>
    </source>
</evidence>
<sequence>MPRPYFQTSGVACFAHRGGAALHPENTMIAFRHGLEAGCRWIETDVHLTRDGHVVCFHDNDLERTTNGRGKVWEYTLAELQRLDAGYHFSPEGGGGHPFRGQGITVPTLDEVLALDPEVRINIEIKQREPEMVGALWRYIDDRGLHDRLLVACEFDGPVRAFRNLARGRVATSSGRVEIFGFWLAARAGVSDWLPIEFDAMQIPVDYRGLRVLDPNFLRAAHRRGVQVHVWTIDDADEMRRLVELGVDGIMTDQPGRLVEVVTEMGQRVPQG</sequence>
<proteinExistence type="predicted"/>
<evidence type="ECO:0000313" key="2">
    <source>
        <dbReference type="EMBL" id="EDM75770.1"/>
    </source>
</evidence>
<dbReference type="InterPro" id="IPR030395">
    <property type="entry name" value="GP_PDE_dom"/>
</dbReference>
<dbReference type="PANTHER" id="PTHR46211">
    <property type="entry name" value="GLYCEROPHOSPHORYL DIESTER PHOSPHODIESTERASE"/>
    <property type="match status" value="1"/>
</dbReference>
<comment type="caution">
    <text evidence="2">The sequence shown here is derived from an EMBL/GenBank/DDBJ whole genome shotgun (WGS) entry which is preliminary data.</text>
</comment>